<dbReference type="InterPro" id="IPR036188">
    <property type="entry name" value="FAD/NAD-bd_sf"/>
</dbReference>
<evidence type="ECO:0000313" key="6">
    <source>
        <dbReference type="EMBL" id="AJG20418.1"/>
    </source>
</evidence>
<sequence length="424" mass="44723">MGSKQTTEAGQAGARAGRFDVAVLGAGAAGMMCAAVAGQGGASVVLIDHATKVAEKIRISGGGRCNFTNLQAGPANFLSANPHFCRSALARYTPQDFLALMRKHEIDWHEKHRGQLFCNDSAEQVIEMLRAECGEGNVHWRTGCGVDEVRREGDDFLLMTASGPVRAGALVVATGGLSIPKIGATDIGYRIARQFGLGVVETRPALVPLTFDGQGWAPFVPLAGVSMEVDIATGSGKTAGAFREDLLWTHRGLSGPAVLQISSFWRPGTPITIDLFDGNDASEWLLEQKGGSRKHLANLLAERLPARLADAWCAAAGLNGAQPLHDMPDKALRRLGAALNSWQLVPAGTEGYRKAEVTLGGVDTRALSSATMMARTVPNLYFIGEVVDVTGWLGGYNFQWAWASGVAAGQAVAENARAMVAGTA</sequence>
<proteinExistence type="predicted"/>
<dbReference type="InterPro" id="IPR004792">
    <property type="entry name" value="BaiN-like"/>
</dbReference>
<dbReference type="NCBIfam" id="TIGR00275">
    <property type="entry name" value="aminoacetone oxidase family FAD-binding enzyme"/>
    <property type="match status" value="1"/>
</dbReference>
<reference evidence="6 7" key="1">
    <citation type="journal article" date="2015" name="Genome Announc.">
        <title>Complete Genome Sequence of Cupriavidus basilensis 4G11, Isolated from the Oak Ridge Field Research Center Site.</title>
        <authorList>
            <person name="Ray J."/>
            <person name="Waters R.J."/>
            <person name="Skerker J.M."/>
            <person name="Kuehl J.V."/>
            <person name="Price M.N."/>
            <person name="Huang J."/>
            <person name="Chakraborty R."/>
            <person name="Arkin A.P."/>
            <person name="Deutschbauer A."/>
        </authorList>
    </citation>
    <scope>NUCLEOTIDE SEQUENCE [LARGE SCALE GENOMIC DNA]</scope>
    <source>
        <strain evidence="6">4G11</strain>
    </source>
</reference>
<dbReference type="Pfam" id="PF03486">
    <property type="entry name" value="HI0933_like"/>
    <property type="match status" value="1"/>
</dbReference>
<name>A0A0C4YBW2_9BURK</name>
<accession>A0A0C4YBW2</accession>
<dbReference type="RefSeq" id="WP_043348284.1">
    <property type="nucleotide sequence ID" value="NZ_CP010536.1"/>
</dbReference>
<dbReference type="Gene3D" id="2.40.30.10">
    <property type="entry name" value="Translation factors"/>
    <property type="match status" value="1"/>
</dbReference>
<dbReference type="Proteomes" id="UP000031843">
    <property type="component" value="Chromosome main"/>
</dbReference>
<dbReference type="PANTHER" id="PTHR42887:SF2">
    <property type="entry name" value="OS12G0638800 PROTEIN"/>
    <property type="match status" value="1"/>
</dbReference>
<evidence type="ECO:0000259" key="5">
    <source>
        <dbReference type="Pfam" id="PF22780"/>
    </source>
</evidence>
<evidence type="ECO:0000256" key="1">
    <source>
        <dbReference type="ARBA" id="ARBA00001974"/>
    </source>
</evidence>
<dbReference type="Gene3D" id="3.50.50.60">
    <property type="entry name" value="FAD/NAD(P)-binding domain"/>
    <property type="match status" value="1"/>
</dbReference>
<dbReference type="InterPro" id="IPR023166">
    <property type="entry name" value="BaiN-like_dom_sf"/>
</dbReference>
<dbReference type="EMBL" id="CP010536">
    <property type="protein sequence ID" value="AJG20418.1"/>
    <property type="molecule type" value="Genomic_DNA"/>
</dbReference>
<evidence type="ECO:0000256" key="3">
    <source>
        <dbReference type="ARBA" id="ARBA00022827"/>
    </source>
</evidence>
<dbReference type="Gene3D" id="1.10.8.260">
    <property type="entry name" value="HI0933 insert domain-like"/>
    <property type="match status" value="1"/>
</dbReference>
<gene>
    <name evidence="6" type="ORF">RR42_m3048</name>
</gene>
<dbReference type="KEGG" id="cbw:RR42_m3048"/>
<dbReference type="InterPro" id="IPR057661">
    <property type="entry name" value="RsdA/BaiN/AoA(So)_Rossmann"/>
</dbReference>
<dbReference type="PANTHER" id="PTHR42887">
    <property type="entry name" value="OS12G0638800 PROTEIN"/>
    <property type="match status" value="1"/>
</dbReference>
<organism evidence="6 7">
    <name type="scientific">Cupriavidus basilensis</name>
    <dbReference type="NCBI Taxonomy" id="68895"/>
    <lineage>
        <taxon>Bacteria</taxon>
        <taxon>Pseudomonadati</taxon>
        <taxon>Pseudomonadota</taxon>
        <taxon>Betaproteobacteria</taxon>
        <taxon>Burkholderiales</taxon>
        <taxon>Burkholderiaceae</taxon>
        <taxon>Cupriavidus</taxon>
    </lineage>
</organism>
<dbReference type="SUPFAM" id="SSF160996">
    <property type="entry name" value="HI0933 insert domain-like"/>
    <property type="match status" value="1"/>
</dbReference>
<feature type="domain" description="RsdA/BaiN/AoA(So)-like insert" evidence="5">
    <location>
        <begin position="203"/>
        <end position="357"/>
    </location>
</feature>
<evidence type="ECO:0000313" key="7">
    <source>
        <dbReference type="Proteomes" id="UP000031843"/>
    </source>
</evidence>
<dbReference type="SUPFAM" id="SSF51905">
    <property type="entry name" value="FAD/NAD(P)-binding domain"/>
    <property type="match status" value="1"/>
</dbReference>
<keyword evidence="3" id="KW-0274">FAD</keyword>
<protein>
    <submittedName>
        <fullName evidence="6">NAD(FAD)-utilizing dehydrogenase</fullName>
    </submittedName>
</protein>
<comment type="cofactor">
    <cofactor evidence="1">
        <name>FAD</name>
        <dbReference type="ChEBI" id="CHEBI:57692"/>
    </cofactor>
</comment>
<dbReference type="AlphaFoldDB" id="A0A0C4YBW2"/>
<dbReference type="Pfam" id="PF22780">
    <property type="entry name" value="HI0933_like_1st"/>
    <property type="match status" value="1"/>
</dbReference>
<keyword evidence="7" id="KW-1185">Reference proteome</keyword>
<keyword evidence="2" id="KW-0285">Flavoprotein</keyword>
<dbReference type="OrthoDB" id="9773233at2"/>
<dbReference type="STRING" id="68895.RR42_m3048"/>
<evidence type="ECO:0000256" key="2">
    <source>
        <dbReference type="ARBA" id="ARBA00022630"/>
    </source>
</evidence>
<feature type="domain" description="RsdA/BaiN/AoA(So)-like Rossmann fold-like" evidence="4">
    <location>
        <begin position="20"/>
        <end position="410"/>
    </location>
</feature>
<dbReference type="InterPro" id="IPR055178">
    <property type="entry name" value="RsdA/BaiN/AoA(So)-like_dom"/>
</dbReference>
<evidence type="ECO:0000259" key="4">
    <source>
        <dbReference type="Pfam" id="PF03486"/>
    </source>
</evidence>
<dbReference type="PRINTS" id="PR00411">
    <property type="entry name" value="PNDRDTASEI"/>
</dbReference>